<gene>
    <name evidence="3" type="ORF">OH76DRAFT_1489093</name>
</gene>
<proteinExistence type="predicted"/>
<dbReference type="Proteomes" id="UP000256964">
    <property type="component" value="Unassembled WGS sequence"/>
</dbReference>
<protein>
    <recommendedName>
        <fullName evidence="2">F-box domain-containing protein</fullName>
    </recommendedName>
</protein>
<evidence type="ECO:0000259" key="2">
    <source>
        <dbReference type="PROSITE" id="PS50181"/>
    </source>
</evidence>
<organism evidence="3 4">
    <name type="scientific">Lentinus brumalis</name>
    <dbReference type="NCBI Taxonomy" id="2498619"/>
    <lineage>
        <taxon>Eukaryota</taxon>
        <taxon>Fungi</taxon>
        <taxon>Dikarya</taxon>
        <taxon>Basidiomycota</taxon>
        <taxon>Agaricomycotina</taxon>
        <taxon>Agaricomycetes</taxon>
        <taxon>Polyporales</taxon>
        <taxon>Polyporaceae</taxon>
        <taxon>Lentinus</taxon>
    </lineage>
</organism>
<dbReference type="PROSITE" id="PS50181">
    <property type="entry name" value="FBOX"/>
    <property type="match status" value="1"/>
</dbReference>
<feature type="domain" description="F-box" evidence="2">
    <location>
        <begin position="8"/>
        <end position="53"/>
    </location>
</feature>
<dbReference type="InterPro" id="IPR001810">
    <property type="entry name" value="F-box_dom"/>
</dbReference>
<accession>A0A371CNN8</accession>
<feature type="compositionally biased region" description="Acidic residues" evidence="1">
    <location>
        <begin position="482"/>
        <end position="495"/>
    </location>
</feature>
<evidence type="ECO:0000313" key="3">
    <source>
        <dbReference type="EMBL" id="RDX41905.1"/>
    </source>
</evidence>
<reference evidence="3 4" key="1">
    <citation type="journal article" date="2018" name="Biotechnol. Biofuels">
        <title>Integrative visual omics of the white-rot fungus Polyporus brumalis exposes the biotechnological potential of its oxidative enzymes for delignifying raw plant biomass.</title>
        <authorList>
            <person name="Miyauchi S."/>
            <person name="Rancon A."/>
            <person name="Drula E."/>
            <person name="Hage H."/>
            <person name="Chaduli D."/>
            <person name="Favel A."/>
            <person name="Grisel S."/>
            <person name="Henrissat B."/>
            <person name="Herpoel-Gimbert I."/>
            <person name="Ruiz-Duenas F.J."/>
            <person name="Chevret D."/>
            <person name="Hainaut M."/>
            <person name="Lin J."/>
            <person name="Wang M."/>
            <person name="Pangilinan J."/>
            <person name="Lipzen A."/>
            <person name="Lesage-Meessen L."/>
            <person name="Navarro D."/>
            <person name="Riley R."/>
            <person name="Grigoriev I.V."/>
            <person name="Zhou S."/>
            <person name="Raouche S."/>
            <person name="Rosso M.N."/>
        </authorList>
    </citation>
    <scope>NUCLEOTIDE SEQUENCE [LARGE SCALE GENOMIC DNA]</scope>
    <source>
        <strain evidence="3 4">BRFM 1820</strain>
    </source>
</reference>
<dbReference type="AlphaFoldDB" id="A0A371CNN8"/>
<name>A0A371CNN8_9APHY</name>
<dbReference type="EMBL" id="KZ857498">
    <property type="protein sequence ID" value="RDX41905.1"/>
    <property type="molecule type" value="Genomic_DNA"/>
</dbReference>
<evidence type="ECO:0000313" key="4">
    <source>
        <dbReference type="Proteomes" id="UP000256964"/>
    </source>
</evidence>
<sequence length="508" mass="57022">MATISPTTSSVAPLPVELLRLICDAADRSDLYSIALSNKTWNEIATPALYSTIDLQVFHAIYLCVRSLASAPARNAMRRDLAGFVETLSLRDPDSWAGMSTFYGKLLSVIGRRLAHALPRMWRLRSITYRIGVADTVPLFTTLVSGAFQYIREVDLELYCPYPLMGALEADSEVSPVAVGVKGLTTLKLYWSGDAYRSTYKSFMSSLLKANYRTLRKLTVLPDHGPLQPALQSISSFPALKELEAPVYILSMPAFEDTSRIRRLTVEWWDVVELASTTLPNLEEVACTPEQLREFLPEDAQHRRPISTVMLDQVRYERTRSGGEFQCEEHEAAHGWDDVLCPALHRLRFSAASLARLGVAAEELSVSALLDLLPLLENLEYLLIVLQNTPRREQLSGVARLLGSMPRLHTFLLSDGLSRTIGNGCPFEFADSEDFQRLILDDYDLYSSSLRRLAFTTEFEWERREDGWHPWGHIVPDREIVSDGEDESSMDEDQGGEWAGPSPDTLSP</sequence>
<evidence type="ECO:0000256" key="1">
    <source>
        <dbReference type="SAM" id="MobiDB-lite"/>
    </source>
</evidence>
<keyword evidence="4" id="KW-1185">Reference proteome</keyword>
<feature type="region of interest" description="Disordered" evidence="1">
    <location>
        <begin position="477"/>
        <end position="508"/>
    </location>
</feature>